<dbReference type="AlphaFoldDB" id="A0A517T444"/>
<dbReference type="Gene3D" id="3.40.50.1010">
    <property type="entry name" value="5'-nuclease"/>
    <property type="match status" value="1"/>
</dbReference>
<protein>
    <submittedName>
        <fullName evidence="2">NYN domain protein</fullName>
    </submittedName>
</protein>
<name>A0A517T444_9PLAN</name>
<dbReference type="KEGG" id="chya:V22_03650"/>
<dbReference type="PANTHER" id="PTHR35458">
    <property type="entry name" value="SLR0755 PROTEIN"/>
    <property type="match status" value="1"/>
</dbReference>
<reference evidence="2 3" key="1">
    <citation type="submission" date="2019-02" db="EMBL/GenBank/DDBJ databases">
        <title>Deep-cultivation of Planctomycetes and their phenomic and genomic characterization uncovers novel biology.</title>
        <authorList>
            <person name="Wiegand S."/>
            <person name="Jogler M."/>
            <person name="Boedeker C."/>
            <person name="Pinto D."/>
            <person name="Vollmers J."/>
            <person name="Rivas-Marin E."/>
            <person name="Kohn T."/>
            <person name="Peeters S.H."/>
            <person name="Heuer A."/>
            <person name="Rast P."/>
            <person name="Oberbeckmann S."/>
            <person name="Bunk B."/>
            <person name="Jeske O."/>
            <person name="Meyerdierks A."/>
            <person name="Storesund J.E."/>
            <person name="Kallscheuer N."/>
            <person name="Luecker S."/>
            <person name="Lage O.M."/>
            <person name="Pohl T."/>
            <person name="Merkel B.J."/>
            <person name="Hornburger P."/>
            <person name="Mueller R.-W."/>
            <person name="Bruemmer F."/>
            <person name="Labrenz M."/>
            <person name="Spormann A.M."/>
            <person name="Op den Camp H."/>
            <person name="Overmann J."/>
            <person name="Amann R."/>
            <person name="Jetten M.S.M."/>
            <person name="Mascher T."/>
            <person name="Medema M.H."/>
            <person name="Devos D.P."/>
            <person name="Kaster A.-K."/>
            <person name="Ovreas L."/>
            <person name="Rohde M."/>
            <person name="Galperin M.Y."/>
            <person name="Jogler C."/>
        </authorList>
    </citation>
    <scope>NUCLEOTIDE SEQUENCE [LARGE SCALE GENOMIC DNA]</scope>
    <source>
        <strain evidence="2 3">V22</strain>
    </source>
</reference>
<feature type="domain" description="NYN" evidence="1">
    <location>
        <begin position="3"/>
        <end position="157"/>
    </location>
</feature>
<sequence>MLKAGVFLDIENLTRNGGWGMRYDAILELVETQGASVLRANAYMTVDRRRMEEDERYKAKIEQYHQVIRRTGFRLVLKQVKQFVDAEGNPRLAGSADLELAVEALMQAENLDYILLGSGDGDFLRLVKALQDRGKRVDILSFANCGDELRDEADHYFAGPLLPNLLPPREEEGTHRGFMHHVDEERGFGFLTVRTGYGKNDIRDDIFLHINEFSEEGEQINNTRFASLRDKRTIIEFDIEEQEGGRVRAVDAVEYQPSIAQRQTEND</sequence>
<dbReference type="CDD" id="cd10911">
    <property type="entry name" value="PIN_LabA"/>
    <property type="match status" value="1"/>
</dbReference>
<gene>
    <name evidence="2" type="ORF">V22_03650</name>
</gene>
<dbReference type="InterPro" id="IPR012340">
    <property type="entry name" value="NA-bd_OB-fold"/>
</dbReference>
<accession>A0A517T444</accession>
<dbReference type="Pfam" id="PF01936">
    <property type="entry name" value="NYN"/>
    <property type="match status" value="1"/>
</dbReference>
<dbReference type="GO" id="GO:0004540">
    <property type="term" value="F:RNA nuclease activity"/>
    <property type="evidence" value="ECO:0007669"/>
    <property type="project" value="InterPro"/>
</dbReference>
<dbReference type="InterPro" id="IPR021139">
    <property type="entry name" value="NYN"/>
</dbReference>
<evidence type="ECO:0000259" key="1">
    <source>
        <dbReference type="Pfam" id="PF01936"/>
    </source>
</evidence>
<evidence type="ECO:0000313" key="3">
    <source>
        <dbReference type="Proteomes" id="UP000319976"/>
    </source>
</evidence>
<dbReference type="Gene3D" id="2.40.50.140">
    <property type="entry name" value="Nucleic acid-binding proteins"/>
    <property type="match status" value="1"/>
</dbReference>
<dbReference type="InterPro" id="IPR047140">
    <property type="entry name" value="LabA"/>
</dbReference>
<dbReference type="PANTHER" id="PTHR35458:SF8">
    <property type="entry name" value="SLR0650 PROTEIN"/>
    <property type="match status" value="1"/>
</dbReference>
<organism evidence="2 3">
    <name type="scientific">Calycomorphotria hydatis</name>
    <dbReference type="NCBI Taxonomy" id="2528027"/>
    <lineage>
        <taxon>Bacteria</taxon>
        <taxon>Pseudomonadati</taxon>
        <taxon>Planctomycetota</taxon>
        <taxon>Planctomycetia</taxon>
        <taxon>Planctomycetales</taxon>
        <taxon>Planctomycetaceae</taxon>
        <taxon>Calycomorphotria</taxon>
    </lineage>
</organism>
<dbReference type="EMBL" id="CP036316">
    <property type="protein sequence ID" value="QDT63147.1"/>
    <property type="molecule type" value="Genomic_DNA"/>
</dbReference>
<dbReference type="RefSeq" id="WP_145259231.1">
    <property type="nucleotide sequence ID" value="NZ_CP036316.1"/>
</dbReference>
<keyword evidence="3" id="KW-1185">Reference proteome</keyword>
<proteinExistence type="predicted"/>
<dbReference type="Proteomes" id="UP000319976">
    <property type="component" value="Chromosome"/>
</dbReference>
<dbReference type="OrthoDB" id="9783963at2"/>
<evidence type="ECO:0000313" key="2">
    <source>
        <dbReference type="EMBL" id="QDT63147.1"/>
    </source>
</evidence>